<dbReference type="Proteomes" id="UP000241769">
    <property type="component" value="Unassembled WGS sequence"/>
</dbReference>
<accession>A0A2P6NR03</accession>
<protein>
    <submittedName>
        <fullName evidence="1">Uncharacterized protein</fullName>
    </submittedName>
</protein>
<reference evidence="1 2" key="1">
    <citation type="journal article" date="2018" name="Genome Biol. Evol.">
        <title>Multiple Roots of Fruiting Body Formation in Amoebozoa.</title>
        <authorList>
            <person name="Hillmann F."/>
            <person name="Forbes G."/>
            <person name="Novohradska S."/>
            <person name="Ferling I."/>
            <person name="Riege K."/>
            <person name="Groth M."/>
            <person name="Westermann M."/>
            <person name="Marz M."/>
            <person name="Spaller T."/>
            <person name="Winckler T."/>
            <person name="Schaap P."/>
            <person name="Glockner G."/>
        </authorList>
    </citation>
    <scope>NUCLEOTIDE SEQUENCE [LARGE SCALE GENOMIC DNA]</scope>
    <source>
        <strain evidence="1 2">Jena</strain>
    </source>
</reference>
<dbReference type="AlphaFoldDB" id="A0A2P6NR03"/>
<organism evidence="1 2">
    <name type="scientific">Planoprotostelium fungivorum</name>
    <dbReference type="NCBI Taxonomy" id="1890364"/>
    <lineage>
        <taxon>Eukaryota</taxon>
        <taxon>Amoebozoa</taxon>
        <taxon>Evosea</taxon>
        <taxon>Variosea</taxon>
        <taxon>Cavosteliida</taxon>
        <taxon>Cavosteliaceae</taxon>
        <taxon>Planoprotostelium</taxon>
    </lineage>
</organism>
<evidence type="ECO:0000313" key="1">
    <source>
        <dbReference type="EMBL" id="PRP86385.1"/>
    </source>
</evidence>
<dbReference type="EMBL" id="MDYQ01000032">
    <property type="protein sequence ID" value="PRP86385.1"/>
    <property type="molecule type" value="Genomic_DNA"/>
</dbReference>
<evidence type="ECO:0000313" key="2">
    <source>
        <dbReference type="Proteomes" id="UP000241769"/>
    </source>
</evidence>
<comment type="caution">
    <text evidence="1">The sequence shown here is derived from an EMBL/GenBank/DDBJ whole genome shotgun (WGS) entry which is preliminary data.</text>
</comment>
<sequence length="160" mass="17946">MHCCVVSDDSTVDVYGSEVDESTIHQLLREQQRRNADALPRVDRTEDDTRKCLILAGVETPFEGLYEEGRRVSDEAVVYGVWPYISRSVVGLTPDSSLVTSHHQLRDNNRSAFGHCDSCLNQDPVPSVLGLCFVKLLLACCFQQANNSLMLLLWQQATLF</sequence>
<dbReference type="InParanoid" id="A0A2P6NR03"/>
<keyword evidence="2" id="KW-1185">Reference proteome</keyword>
<proteinExistence type="predicted"/>
<name>A0A2P6NR03_9EUKA</name>
<gene>
    <name evidence="1" type="ORF">PROFUN_05526</name>
</gene>